<evidence type="ECO:0000256" key="7">
    <source>
        <dbReference type="PROSITE-ProRule" id="PRU00175"/>
    </source>
</evidence>
<dbReference type="InterPro" id="IPR017868">
    <property type="entry name" value="Filamin/ABP280_repeat-like"/>
</dbReference>
<dbReference type="Gene3D" id="2.60.40.10">
    <property type="entry name" value="Immunoglobulins"/>
    <property type="match status" value="1"/>
</dbReference>
<comment type="similarity">
    <text evidence="1">Belongs to the TRIM/RBCC family.</text>
</comment>
<accession>A0A9Q1C2A1</accession>
<dbReference type="Proteomes" id="UP001152320">
    <property type="component" value="Chromosome 9"/>
</dbReference>
<feature type="repeat" description="Filamin" evidence="6">
    <location>
        <begin position="129"/>
        <end position="233"/>
    </location>
</feature>
<comment type="caution">
    <text evidence="11">The sequence shown here is derived from an EMBL/GenBank/DDBJ whole genome shotgun (WGS) entry which is preliminary data.</text>
</comment>
<dbReference type="Pfam" id="PF13923">
    <property type="entry name" value="zf-C3HC4_2"/>
    <property type="match status" value="1"/>
</dbReference>
<dbReference type="InterPro" id="IPR001258">
    <property type="entry name" value="NHL_repeat"/>
</dbReference>
<dbReference type="InterPro" id="IPR001298">
    <property type="entry name" value="Filamin/ABP280_rpt"/>
</dbReference>
<keyword evidence="12" id="KW-1185">Reference proteome</keyword>
<dbReference type="EMBL" id="JAIZAY010000009">
    <property type="protein sequence ID" value="KAJ8036696.1"/>
    <property type="molecule type" value="Genomic_DNA"/>
</dbReference>
<reference evidence="11" key="1">
    <citation type="submission" date="2021-10" db="EMBL/GenBank/DDBJ databases">
        <title>Tropical sea cucumber genome reveals ecological adaptation and Cuvierian tubules defense mechanism.</title>
        <authorList>
            <person name="Chen T."/>
        </authorList>
    </citation>
    <scope>NUCLEOTIDE SEQUENCE</scope>
    <source>
        <strain evidence="11">Nanhai2018</strain>
        <tissue evidence="11">Muscle</tissue>
    </source>
</reference>
<dbReference type="SMART" id="SM00557">
    <property type="entry name" value="IG_FLMN"/>
    <property type="match status" value="1"/>
</dbReference>
<keyword evidence="4 7" id="KW-0863">Zinc-finger</keyword>
<evidence type="ECO:0000256" key="8">
    <source>
        <dbReference type="PROSITE-ProRule" id="PRU00504"/>
    </source>
</evidence>
<dbReference type="AlphaFoldDB" id="A0A9Q1C2A1"/>
<dbReference type="SUPFAM" id="SSF57850">
    <property type="entry name" value="RING/U-box"/>
    <property type="match status" value="1"/>
</dbReference>
<protein>
    <submittedName>
        <fullName evidence="11">E3 ubiquitin-protein ligase TRIM56</fullName>
    </submittedName>
</protein>
<gene>
    <name evidence="11" type="ORF">HOLleu_20747</name>
</gene>
<evidence type="ECO:0000256" key="2">
    <source>
        <dbReference type="ARBA" id="ARBA00022723"/>
    </source>
</evidence>
<dbReference type="PROSITE" id="PS50089">
    <property type="entry name" value="ZF_RING_2"/>
    <property type="match status" value="1"/>
</dbReference>
<dbReference type="Gene3D" id="3.30.40.10">
    <property type="entry name" value="Zinc/RING finger domain, C3HC4 (zinc finger)"/>
    <property type="match status" value="1"/>
</dbReference>
<dbReference type="PROSITE" id="PS50194">
    <property type="entry name" value="FILAMIN_REPEAT"/>
    <property type="match status" value="1"/>
</dbReference>
<dbReference type="InterPro" id="IPR011042">
    <property type="entry name" value="6-blade_b-propeller_TolB-like"/>
</dbReference>
<feature type="region of interest" description="Disordered" evidence="9">
    <location>
        <begin position="449"/>
        <end position="482"/>
    </location>
</feature>
<dbReference type="InterPro" id="IPR047153">
    <property type="entry name" value="TRIM45/56/19-like"/>
</dbReference>
<dbReference type="PANTHER" id="PTHR25462">
    <property type="entry name" value="BONUS, ISOFORM C-RELATED"/>
    <property type="match status" value="1"/>
</dbReference>
<evidence type="ECO:0000256" key="6">
    <source>
        <dbReference type="PROSITE-ProRule" id="PRU00087"/>
    </source>
</evidence>
<evidence type="ECO:0000256" key="5">
    <source>
        <dbReference type="ARBA" id="ARBA00022833"/>
    </source>
</evidence>
<dbReference type="InterPro" id="IPR013083">
    <property type="entry name" value="Znf_RING/FYVE/PHD"/>
</dbReference>
<dbReference type="InterPro" id="IPR014756">
    <property type="entry name" value="Ig_E-set"/>
</dbReference>
<dbReference type="InterPro" id="IPR001841">
    <property type="entry name" value="Znf_RING"/>
</dbReference>
<evidence type="ECO:0000256" key="3">
    <source>
        <dbReference type="ARBA" id="ARBA00022737"/>
    </source>
</evidence>
<feature type="region of interest" description="Disordered" evidence="9">
    <location>
        <begin position="98"/>
        <end position="137"/>
    </location>
</feature>
<dbReference type="PANTHER" id="PTHR25462:SF296">
    <property type="entry name" value="MEIOTIC P26, ISOFORM F"/>
    <property type="match status" value="1"/>
</dbReference>
<dbReference type="SUPFAM" id="SSF81296">
    <property type="entry name" value="E set domains"/>
    <property type="match status" value="1"/>
</dbReference>
<keyword evidence="5" id="KW-0862">Zinc</keyword>
<proteinExistence type="inferred from homology"/>
<evidence type="ECO:0000256" key="4">
    <source>
        <dbReference type="ARBA" id="ARBA00022771"/>
    </source>
</evidence>
<organism evidence="11 12">
    <name type="scientific">Holothuria leucospilota</name>
    <name type="common">Black long sea cucumber</name>
    <name type="synonym">Mertensiothuria leucospilota</name>
    <dbReference type="NCBI Taxonomy" id="206669"/>
    <lineage>
        <taxon>Eukaryota</taxon>
        <taxon>Metazoa</taxon>
        <taxon>Echinodermata</taxon>
        <taxon>Eleutherozoa</taxon>
        <taxon>Echinozoa</taxon>
        <taxon>Holothuroidea</taxon>
        <taxon>Aspidochirotacea</taxon>
        <taxon>Aspidochirotida</taxon>
        <taxon>Holothuriidae</taxon>
        <taxon>Holothuria</taxon>
    </lineage>
</organism>
<dbReference type="Pfam" id="PF00630">
    <property type="entry name" value="Filamin"/>
    <property type="match status" value="1"/>
</dbReference>
<keyword evidence="3" id="KW-0677">Repeat</keyword>
<dbReference type="GO" id="GO:0008270">
    <property type="term" value="F:zinc ion binding"/>
    <property type="evidence" value="ECO:0007669"/>
    <property type="project" value="UniProtKB-KW"/>
</dbReference>
<keyword evidence="2" id="KW-0479">Metal-binding</keyword>
<sequence length="542" mass="58971">MVFFLGSKVFRKKILQLQTTMEGMKENLMCPIHLDLLENAKTLPCQHVVCEECMALWVSKKGELLCPTCKTSHPLPAGGVANLPTNFMINGLVEEVKKMEKGDKKKSRRKSSDSDKPQKGEKKERTPQPKNADGKKSFLEKTGKVFEDICGATIKVRVQLCDSDENPIRGTKTDHVNASVISPKGKKFGAGISYQKKDGDYMVSFEPKMCGVYRMEVMLGKQNIKGSPLMVVIHPEGKFLAGVTGQIKHPKDVVDMGLSFCVTDEHDGMFHCMDWLGRQIIEVQSPQGKDSNDCSPFGIAMAGDKLYITDQKCNSVYIYNKGSYVNSFGKKYLDVPMGIAVDKSGQIFVSNQGTNEVVVFGQNLSFLKKMDAVSGKKSNSGSNAISLLALNQAEDQLVVADNAGCCLKILSLEKGEVVKTLFTRVGQATAKPFGVAIDKDDNIYVTVTFDPSDQKTGGGKGQHQGGQRGGRKTSGGDGDSEERGAVLMYNSEGYFLGRFGINELLNPGGICILEEPFLTAVVVDMVGTGMGSQGPCLKVFNI</sequence>
<dbReference type="InterPro" id="IPR013783">
    <property type="entry name" value="Ig-like_fold"/>
</dbReference>
<feature type="compositionally biased region" description="Basic and acidic residues" evidence="9">
    <location>
        <begin position="110"/>
        <end position="137"/>
    </location>
</feature>
<name>A0A9Q1C2A1_HOLLE</name>
<feature type="repeat" description="NHL" evidence="8">
    <location>
        <begin position="322"/>
        <end position="363"/>
    </location>
</feature>
<dbReference type="PROSITE" id="PS51125">
    <property type="entry name" value="NHL"/>
    <property type="match status" value="1"/>
</dbReference>
<evidence type="ECO:0000256" key="9">
    <source>
        <dbReference type="SAM" id="MobiDB-lite"/>
    </source>
</evidence>
<dbReference type="PROSITE" id="PS00518">
    <property type="entry name" value="ZF_RING_1"/>
    <property type="match status" value="1"/>
</dbReference>
<dbReference type="SMART" id="SM00184">
    <property type="entry name" value="RING"/>
    <property type="match status" value="1"/>
</dbReference>
<dbReference type="InterPro" id="IPR017907">
    <property type="entry name" value="Znf_RING_CS"/>
</dbReference>
<evidence type="ECO:0000313" key="11">
    <source>
        <dbReference type="EMBL" id="KAJ8036696.1"/>
    </source>
</evidence>
<dbReference type="OrthoDB" id="9049620at2759"/>
<evidence type="ECO:0000259" key="10">
    <source>
        <dbReference type="PROSITE" id="PS50089"/>
    </source>
</evidence>
<evidence type="ECO:0000313" key="12">
    <source>
        <dbReference type="Proteomes" id="UP001152320"/>
    </source>
</evidence>
<dbReference type="SUPFAM" id="SSF63825">
    <property type="entry name" value="YWTD domain"/>
    <property type="match status" value="1"/>
</dbReference>
<feature type="compositionally biased region" description="Gly residues" evidence="9">
    <location>
        <begin position="456"/>
        <end position="477"/>
    </location>
</feature>
<evidence type="ECO:0000256" key="1">
    <source>
        <dbReference type="ARBA" id="ARBA00008518"/>
    </source>
</evidence>
<dbReference type="Gene3D" id="2.120.10.30">
    <property type="entry name" value="TolB, C-terminal domain"/>
    <property type="match status" value="1"/>
</dbReference>
<feature type="domain" description="RING-type" evidence="10">
    <location>
        <begin position="30"/>
        <end position="70"/>
    </location>
</feature>